<organism evidence="3 4">
    <name type="scientific">Ganoderma sinense ZZ0214-1</name>
    <dbReference type="NCBI Taxonomy" id="1077348"/>
    <lineage>
        <taxon>Eukaryota</taxon>
        <taxon>Fungi</taxon>
        <taxon>Dikarya</taxon>
        <taxon>Basidiomycota</taxon>
        <taxon>Agaricomycotina</taxon>
        <taxon>Agaricomycetes</taxon>
        <taxon>Polyporales</taxon>
        <taxon>Polyporaceae</taxon>
        <taxon>Ganoderma</taxon>
    </lineage>
</organism>
<reference evidence="3 4" key="1">
    <citation type="journal article" date="2015" name="Sci. Rep.">
        <title>Chromosome-level genome map provides insights into diverse defense mechanisms in the medicinal fungus Ganoderma sinense.</title>
        <authorList>
            <person name="Zhu Y."/>
            <person name="Xu J."/>
            <person name="Sun C."/>
            <person name="Zhou S."/>
            <person name="Xu H."/>
            <person name="Nelson D.R."/>
            <person name="Qian J."/>
            <person name="Song J."/>
            <person name="Luo H."/>
            <person name="Xiang L."/>
            <person name="Li Y."/>
            <person name="Xu Z."/>
            <person name="Ji A."/>
            <person name="Wang L."/>
            <person name="Lu S."/>
            <person name="Hayward A."/>
            <person name="Sun W."/>
            <person name="Li X."/>
            <person name="Schwartz D.C."/>
            <person name="Wang Y."/>
            <person name="Chen S."/>
        </authorList>
    </citation>
    <scope>NUCLEOTIDE SEQUENCE [LARGE SCALE GENOMIC DNA]</scope>
    <source>
        <strain evidence="3 4">ZZ0214-1</strain>
    </source>
</reference>
<feature type="compositionally biased region" description="Polar residues" evidence="1">
    <location>
        <begin position="60"/>
        <end position="83"/>
    </location>
</feature>
<keyword evidence="4" id="KW-1185">Reference proteome</keyword>
<evidence type="ECO:0000256" key="1">
    <source>
        <dbReference type="SAM" id="MobiDB-lite"/>
    </source>
</evidence>
<feature type="transmembrane region" description="Helical" evidence="2">
    <location>
        <begin position="20"/>
        <end position="38"/>
    </location>
</feature>
<evidence type="ECO:0000313" key="4">
    <source>
        <dbReference type="Proteomes" id="UP000230002"/>
    </source>
</evidence>
<name>A0A2G8SQ98_9APHY</name>
<evidence type="ECO:0000313" key="3">
    <source>
        <dbReference type="EMBL" id="PIL35949.1"/>
    </source>
</evidence>
<proteinExistence type="predicted"/>
<protein>
    <submittedName>
        <fullName evidence="3">Uncharacterized protein</fullName>
    </submittedName>
</protein>
<feature type="compositionally biased region" description="Basic and acidic residues" evidence="1">
    <location>
        <begin position="90"/>
        <end position="100"/>
    </location>
</feature>
<evidence type="ECO:0000256" key="2">
    <source>
        <dbReference type="SAM" id="Phobius"/>
    </source>
</evidence>
<dbReference type="PROSITE" id="PS51257">
    <property type="entry name" value="PROKAR_LIPOPROTEIN"/>
    <property type="match status" value="1"/>
</dbReference>
<comment type="caution">
    <text evidence="3">The sequence shown here is derived from an EMBL/GenBank/DDBJ whole genome shotgun (WGS) entry which is preliminary data.</text>
</comment>
<keyword evidence="2" id="KW-0812">Transmembrane</keyword>
<keyword evidence="2" id="KW-0472">Membrane</keyword>
<dbReference type="AlphaFoldDB" id="A0A2G8SQ98"/>
<feature type="compositionally biased region" description="Pro residues" evidence="1">
    <location>
        <begin position="104"/>
        <end position="115"/>
    </location>
</feature>
<dbReference type="EMBL" id="AYKW01000002">
    <property type="protein sequence ID" value="PIL35949.1"/>
    <property type="molecule type" value="Genomic_DNA"/>
</dbReference>
<gene>
    <name evidence="3" type="ORF">GSI_01609</name>
</gene>
<accession>A0A2G8SQ98</accession>
<sequence length="130" mass="13925">MLLSRAFVSHRASGVVWQPIVLGAALVISIGIACCVYARRRGRNKGDPPPDGRTVASRAQVRSGSINPSAKETMRPTSDSEFSLSPLPGRRLDHDAERRIPNPVLHPPASGPPPTYKGSQPKGSQPEARV</sequence>
<dbReference type="Proteomes" id="UP000230002">
    <property type="component" value="Unassembled WGS sequence"/>
</dbReference>
<feature type="region of interest" description="Disordered" evidence="1">
    <location>
        <begin position="41"/>
        <end position="130"/>
    </location>
</feature>
<keyword evidence="2" id="KW-1133">Transmembrane helix</keyword>